<dbReference type="GO" id="GO:0047809">
    <property type="term" value="F:D-lactate dehydrogenase activity"/>
    <property type="evidence" value="ECO:0007669"/>
    <property type="project" value="RHEA"/>
</dbReference>
<dbReference type="InterPro" id="IPR017900">
    <property type="entry name" value="4Fe4S_Fe_S_CS"/>
</dbReference>
<evidence type="ECO:0000313" key="8">
    <source>
        <dbReference type="EMBL" id="TGG94900.1"/>
    </source>
</evidence>
<feature type="domain" description="4Fe-4S ferredoxin-type" evidence="7">
    <location>
        <begin position="66"/>
        <end position="89"/>
    </location>
</feature>
<dbReference type="RefSeq" id="WP_135480121.1">
    <property type="nucleotide sequence ID" value="NZ_SRMF01000001.1"/>
</dbReference>
<evidence type="ECO:0000256" key="4">
    <source>
        <dbReference type="ARBA" id="ARBA00023004"/>
    </source>
</evidence>
<dbReference type="EC" id="1.1.99.14" evidence="6"/>
<dbReference type="SUPFAM" id="SSF54862">
    <property type="entry name" value="4Fe-4S ferredoxins"/>
    <property type="match status" value="1"/>
</dbReference>
<evidence type="ECO:0000256" key="1">
    <source>
        <dbReference type="ARBA" id="ARBA00022485"/>
    </source>
</evidence>
<dbReference type="PANTHER" id="PTHR32479">
    <property type="entry name" value="GLYCOLATE OXIDASE IRON-SULFUR SUBUNIT"/>
    <property type="match status" value="1"/>
</dbReference>
<evidence type="ECO:0000256" key="2">
    <source>
        <dbReference type="ARBA" id="ARBA00022723"/>
    </source>
</evidence>
<evidence type="ECO:0000256" key="5">
    <source>
        <dbReference type="ARBA" id="ARBA00023014"/>
    </source>
</evidence>
<dbReference type="InterPro" id="IPR004017">
    <property type="entry name" value="Cys_rich_dom"/>
</dbReference>
<accession>A0A4Z0WCZ5</accession>
<dbReference type="Gene3D" id="1.10.1060.10">
    <property type="entry name" value="Alpha-helical ferredoxin"/>
    <property type="match status" value="1"/>
</dbReference>
<dbReference type="PROSITE" id="PS00198">
    <property type="entry name" value="4FE4S_FER_1"/>
    <property type="match status" value="1"/>
</dbReference>
<dbReference type="PIRSF" id="PIRSF000139">
    <property type="entry name" value="Glc_ox_4Fe-4S"/>
    <property type="match status" value="1"/>
</dbReference>
<evidence type="ECO:0000256" key="6">
    <source>
        <dbReference type="PIRNR" id="PIRNR000139"/>
    </source>
</evidence>
<keyword evidence="3" id="KW-0677">Repeat</keyword>
<dbReference type="Pfam" id="PF02754">
    <property type="entry name" value="CCG"/>
    <property type="match status" value="2"/>
</dbReference>
<dbReference type="PROSITE" id="PS51379">
    <property type="entry name" value="4FE4S_FER_2"/>
    <property type="match status" value="2"/>
</dbReference>
<evidence type="ECO:0000256" key="3">
    <source>
        <dbReference type="ARBA" id="ARBA00022737"/>
    </source>
</evidence>
<keyword evidence="9" id="KW-1185">Reference proteome</keyword>
<name>A0A4Z0WCZ5_9GAMM</name>
<comment type="cofactor">
    <cofactor evidence="6">
        <name>[4Fe-4S] cluster</name>
        <dbReference type="ChEBI" id="CHEBI:49883"/>
    </cofactor>
    <text evidence="6">Binds 2 [4Fe-4S] clusters.</text>
</comment>
<comment type="catalytic activity">
    <reaction evidence="6">
        <text>glycolate + A = glyoxylate + AH2</text>
        <dbReference type="Rhea" id="RHEA:21264"/>
        <dbReference type="ChEBI" id="CHEBI:13193"/>
        <dbReference type="ChEBI" id="CHEBI:17499"/>
        <dbReference type="ChEBI" id="CHEBI:29805"/>
        <dbReference type="ChEBI" id="CHEBI:36655"/>
        <dbReference type="EC" id="1.1.99.14"/>
    </reaction>
</comment>
<evidence type="ECO:0000313" key="9">
    <source>
        <dbReference type="Proteomes" id="UP000297475"/>
    </source>
</evidence>
<dbReference type="Pfam" id="PF13183">
    <property type="entry name" value="Fer4_8"/>
    <property type="match status" value="1"/>
</dbReference>
<comment type="catalytic activity">
    <reaction evidence="6">
        <text>(R)-lactate + A = pyruvate + AH2</text>
        <dbReference type="Rhea" id="RHEA:15089"/>
        <dbReference type="ChEBI" id="CHEBI:13193"/>
        <dbReference type="ChEBI" id="CHEBI:15361"/>
        <dbReference type="ChEBI" id="CHEBI:16004"/>
        <dbReference type="ChEBI" id="CHEBI:17499"/>
    </reaction>
</comment>
<keyword evidence="8" id="KW-0560">Oxidoreductase</keyword>
<feature type="domain" description="4Fe-4S ferredoxin-type" evidence="7">
    <location>
        <begin position="11"/>
        <end position="46"/>
    </location>
</feature>
<dbReference type="AlphaFoldDB" id="A0A4Z0WCZ5"/>
<dbReference type="EMBL" id="SRMF01000001">
    <property type="protein sequence ID" value="TGG94900.1"/>
    <property type="molecule type" value="Genomic_DNA"/>
</dbReference>
<dbReference type="InterPro" id="IPR017896">
    <property type="entry name" value="4Fe4S_Fe-S-bd"/>
</dbReference>
<evidence type="ECO:0000259" key="7">
    <source>
        <dbReference type="PROSITE" id="PS51379"/>
    </source>
</evidence>
<dbReference type="Proteomes" id="UP000297475">
    <property type="component" value="Unassembled WGS sequence"/>
</dbReference>
<dbReference type="InterPro" id="IPR009051">
    <property type="entry name" value="Helical_ferredxn"/>
</dbReference>
<keyword evidence="5 6" id="KW-0411">Iron-sulfur</keyword>
<dbReference type="OrthoDB" id="9765258at2"/>
<gene>
    <name evidence="8" type="primary">glcF</name>
    <name evidence="8" type="ORF">E4656_00255</name>
</gene>
<dbReference type="PANTHER" id="PTHR32479:SF17">
    <property type="entry name" value="GLYCOLATE OXIDASE IRON-SULFUR SUBUNIT"/>
    <property type="match status" value="1"/>
</dbReference>
<dbReference type="NCBIfam" id="NF008434">
    <property type="entry name" value="PRK11274.1"/>
    <property type="match status" value="1"/>
</dbReference>
<reference evidence="8 9" key="1">
    <citation type="submission" date="2019-04" db="EMBL/GenBank/DDBJ databases">
        <title>Natronospirillum operosus gen. nov., sp. nov., a haloalkaliphilic satellite isolated from decaying biomass of laboratory culture of cyanobacterium Geitlerinema sp. and proposal of Natronospirillaceae fam. nov. and Saccharospirillaceae fam. nov.</title>
        <authorList>
            <person name="Kevbrin V."/>
            <person name="Boltyanskaya Y."/>
            <person name="Koziaeva V."/>
            <person name="Grouzdev D.S."/>
            <person name="Park M."/>
            <person name="Cho J."/>
        </authorList>
    </citation>
    <scope>NUCLEOTIDE SEQUENCE [LARGE SCALE GENOMIC DNA]</scope>
    <source>
        <strain evidence="8 9">G-116</strain>
    </source>
</reference>
<proteinExistence type="predicted"/>
<comment type="function">
    <text evidence="6">Component of a complex that catalyzes the oxidation of glycolate to glyoxylate.</text>
</comment>
<dbReference type="InterPro" id="IPR012257">
    <property type="entry name" value="Glc_ox_4Fe-4S"/>
</dbReference>
<keyword evidence="4 6" id="KW-0408">Iron</keyword>
<dbReference type="GO" id="GO:0019154">
    <property type="term" value="F:glycolate dehydrogenase activity"/>
    <property type="evidence" value="ECO:0007669"/>
    <property type="project" value="UniProtKB-EC"/>
</dbReference>
<sequence>MQTNIHPKFEQRSDIDEAESILRSCVHCGFCNATCPTYQELGDERDGPRGRIYLIKQFLETGDISEVSQTHLDRCLTCRSCETTCPSGVQYGRLIDIGRDAMEHQLERPWRQRAMRWALRKVLPYPARFTPLLRLGQVFKPLLPGRLKAKVPEYQKALPWPVTRQPRRMLALAGCAQSAATPNTNASAARVLDRLGVSLVEAPKAGCCGAVSYHLAAHDEGLDFMRRNIDAWWPEIEAGAEAIVISASGCGAMVQDYGALLGDDPQYAEKAARVSALAKDLSEVLLQEDLSRLESAQSSVKTAVHCPCTQQHALKLNGTVRQILQQAGVPLAETQDDHLCCGSAGTYSILQPEMSQTLLGNKLQALTGDHPEQIVTANIGCQMHLATRSDVPVRHWIELLDTPSQ</sequence>
<protein>
    <recommendedName>
        <fullName evidence="6">Glycolate oxidase iron-sulfur subunit</fullName>
        <ecNumber evidence="6">1.1.99.14</ecNumber>
    </recommendedName>
</protein>
<dbReference type="GO" id="GO:0046872">
    <property type="term" value="F:metal ion binding"/>
    <property type="evidence" value="ECO:0007669"/>
    <property type="project" value="UniProtKB-UniRule"/>
</dbReference>
<organism evidence="8 9">
    <name type="scientific">Natronospirillum operosum</name>
    <dbReference type="NCBI Taxonomy" id="2759953"/>
    <lineage>
        <taxon>Bacteria</taxon>
        <taxon>Pseudomonadati</taxon>
        <taxon>Pseudomonadota</taxon>
        <taxon>Gammaproteobacteria</taxon>
        <taxon>Oceanospirillales</taxon>
        <taxon>Natronospirillaceae</taxon>
        <taxon>Natronospirillum</taxon>
    </lineage>
</organism>
<keyword evidence="2 6" id="KW-0479">Metal-binding</keyword>
<keyword evidence="6" id="KW-0249">Electron transport</keyword>
<dbReference type="GO" id="GO:0051539">
    <property type="term" value="F:4 iron, 4 sulfur cluster binding"/>
    <property type="evidence" value="ECO:0007669"/>
    <property type="project" value="UniProtKB-UniRule"/>
</dbReference>
<comment type="caution">
    <text evidence="8">The sequence shown here is derived from an EMBL/GenBank/DDBJ whole genome shotgun (WGS) entry which is preliminary data.</text>
</comment>
<keyword evidence="6" id="KW-0813">Transport</keyword>
<keyword evidence="1 6" id="KW-0004">4Fe-4S</keyword>